<comment type="caution">
    <text evidence="1">The sequence shown here is derived from an EMBL/GenBank/DDBJ whole genome shotgun (WGS) entry which is preliminary data.</text>
</comment>
<dbReference type="EMBL" id="MU274922">
    <property type="protein sequence ID" value="KAI0086650.1"/>
    <property type="molecule type" value="Genomic_DNA"/>
</dbReference>
<organism evidence="1 2">
    <name type="scientific">Irpex rosettiformis</name>
    <dbReference type="NCBI Taxonomy" id="378272"/>
    <lineage>
        <taxon>Eukaryota</taxon>
        <taxon>Fungi</taxon>
        <taxon>Dikarya</taxon>
        <taxon>Basidiomycota</taxon>
        <taxon>Agaricomycotina</taxon>
        <taxon>Agaricomycetes</taxon>
        <taxon>Polyporales</taxon>
        <taxon>Irpicaceae</taxon>
        <taxon>Irpex</taxon>
    </lineage>
</organism>
<evidence type="ECO:0000313" key="2">
    <source>
        <dbReference type="Proteomes" id="UP001055072"/>
    </source>
</evidence>
<protein>
    <submittedName>
        <fullName evidence="1">Uncharacterized protein</fullName>
    </submittedName>
</protein>
<accession>A0ACB8TXA5</accession>
<name>A0ACB8TXA5_9APHY</name>
<evidence type="ECO:0000313" key="1">
    <source>
        <dbReference type="EMBL" id="KAI0086650.1"/>
    </source>
</evidence>
<keyword evidence="2" id="KW-1185">Reference proteome</keyword>
<reference evidence="1" key="1">
    <citation type="journal article" date="2021" name="Environ. Microbiol.">
        <title>Gene family expansions and transcriptome signatures uncover fungal adaptations to wood decay.</title>
        <authorList>
            <person name="Hage H."/>
            <person name="Miyauchi S."/>
            <person name="Viragh M."/>
            <person name="Drula E."/>
            <person name="Min B."/>
            <person name="Chaduli D."/>
            <person name="Navarro D."/>
            <person name="Favel A."/>
            <person name="Norest M."/>
            <person name="Lesage-Meessen L."/>
            <person name="Balint B."/>
            <person name="Merenyi Z."/>
            <person name="de Eugenio L."/>
            <person name="Morin E."/>
            <person name="Martinez A.T."/>
            <person name="Baldrian P."/>
            <person name="Stursova M."/>
            <person name="Martinez M.J."/>
            <person name="Novotny C."/>
            <person name="Magnuson J.K."/>
            <person name="Spatafora J.W."/>
            <person name="Maurice S."/>
            <person name="Pangilinan J."/>
            <person name="Andreopoulos W."/>
            <person name="LaButti K."/>
            <person name="Hundley H."/>
            <person name="Na H."/>
            <person name="Kuo A."/>
            <person name="Barry K."/>
            <person name="Lipzen A."/>
            <person name="Henrissat B."/>
            <person name="Riley R."/>
            <person name="Ahrendt S."/>
            <person name="Nagy L.G."/>
            <person name="Grigoriev I.V."/>
            <person name="Martin F."/>
            <person name="Rosso M.N."/>
        </authorList>
    </citation>
    <scope>NUCLEOTIDE SEQUENCE</scope>
    <source>
        <strain evidence="1">CBS 384.51</strain>
    </source>
</reference>
<proteinExistence type="predicted"/>
<dbReference type="Proteomes" id="UP001055072">
    <property type="component" value="Unassembled WGS sequence"/>
</dbReference>
<gene>
    <name evidence="1" type="ORF">BDY19DRAFT_995664</name>
</gene>
<sequence>MGQLQIALENVKKTIAKSKSKHKTSCEETIGQVSSYLVFLRSTVLSQEAADKLSRCLRERLAQIYAVFPTQGIEFTAALCQTLYETKILTEFTAGNHEQKLLWDKVLNALLSGVLDFYDEKPDVKRKETIGTVLYPTLCSTFFSISISHMSVDLRCTGYTLLSETADSHKANQTRLQDTAILGGARLGSILWRTREFLVLESILNLFARMIPTTGGTSAGKIARTSFIRSVFVDSSPDCADTGQKLANLLEKVRTADWDHTATQVLEVLASSNIAFPQPFGVTEVTACDQAKSTDRLYIDERSFVANILLDEDTCDSLSVSYSTVSSIHISSRLDTKCQENPQVMLLLKSLPIIGKDPITPRCATEQADAIPTVTFRLARDDLARFQKAMKSRGMGHIIEEDRGVKSSILTSPTKLEMDTAGQLTEDTELAQRIENLSQLYGTNNPSERSTKDGDHVSVEHADTTSKTHNDDAEVFPELCGGTTQEVAKTSPMKITTMDSTEKLPRLRSDPKPDEDLVTLKTLGSLASASASERSGSTSSSAPQSIHPTNTPLRRTKSQILREAAFGTSDDELSDIEALDELLKPSVVEPKGGEKPAITSRFMLRSRRVVDSDDNLPSTPSRPPVRKPPKKLVVVSDDEDDIEEVLPVSKISSSVISRRRSTLNMAPVASSRSAYSARRTPTDRGNTGVGDSHCAKDILDEKSEITAPSKGEQPVSETTSETVFPPPASRTPDLGLRSDNRAPPNAPVKSVKGVPIPLSHLSSEDEHKLPLHSSPAAIQPVRKSVKSALRKKDGIATDTTQPPSHVKRPKRRSLHNGVDDQDGVISDPEGSDVQPSPKKRRKELSVVDVVETKVNVSGDIHGIKRYGGRKGRASPPTIVNHPSVNYDRIPDAPTTTTGNLPSKSSPTHTKVAKSAPIATKPDARPEKKRKKPEAALQTTSTDDLPVVRSPEPPRTSGRLTRSKRATTTKAVEVSSPVENEVEAANELAAPFSESLAVAPISETTNFMADLTKEEGLHMSTPKSKVQPRRKSNRKPWKDTHPAARESGTKAFKEVQEEITSVVTTQHVLKFPRPAVARSEGIDDLPLTIVEIEDETAVDITAEEPVSKEPNEVHERTPAPDEKHVVELVLASPVKQAPPSFDIIEDDLPPCIVVKQSVKVDKIKSPKPMRSKASVTFARIPSELEEASEISASKPIISDVVARKSKFKTKGVNRTTADKVFKREITTPTKPRARSPSIENIVSVLNEIHEAVLQKVHSNIEGAREEVRVGREMLIAEASADLLRMRAESITRYNLLIELEAEYATFGRNLTYGLEDLVQVNCKIESELKKLIQDHNRDGISKKAPTSLFSAALPASILTFKT</sequence>